<dbReference type="SMART" id="SM00342">
    <property type="entry name" value="HTH_ARAC"/>
    <property type="match status" value="1"/>
</dbReference>
<keyword evidence="2" id="KW-0238">DNA-binding</keyword>
<evidence type="ECO:0000256" key="2">
    <source>
        <dbReference type="ARBA" id="ARBA00023125"/>
    </source>
</evidence>
<dbReference type="PROSITE" id="PS01124">
    <property type="entry name" value="HTH_ARAC_FAMILY_2"/>
    <property type="match status" value="1"/>
</dbReference>
<reference evidence="5 6" key="1">
    <citation type="submission" date="2020-04" db="EMBL/GenBank/DDBJ databases">
        <title>Flammeovirga sp. SR4, a novel species isolated from seawater.</title>
        <authorList>
            <person name="Wang X."/>
        </authorList>
    </citation>
    <scope>NUCLEOTIDE SEQUENCE [LARGE SCALE GENOMIC DNA]</scope>
    <source>
        <strain evidence="5 6">SR4</strain>
    </source>
</reference>
<dbReference type="InterPro" id="IPR009057">
    <property type="entry name" value="Homeodomain-like_sf"/>
</dbReference>
<dbReference type="Gene3D" id="1.10.10.60">
    <property type="entry name" value="Homeodomain-like"/>
    <property type="match status" value="1"/>
</dbReference>
<dbReference type="InterPro" id="IPR018060">
    <property type="entry name" value="HTH_AraC"/>
</dbReference>
<organism evidence="5 6">
    <name type="scientific">Flammeovirga agarivorans</name>
    <dbReference type="NCBI Taxonomy" id="2726742"/>
    <lineage>
        <taxon>Bacteria</taxon>
        <taxon>Pseudomonadati</taxon>
        <taxon>Bacteroidota</taxon>
        <taxon>Cytophagia</taxon>
        <taxon>Cytophagales</taxon>
        <taxon>Flammeovirgaceae</taxon>
        <taxon>Flammeovirga</taxon>
    </lineage>
</organism>
<keyword evidence="3" id="KW-0804">Transcription</keyword>
<dbReference type="EMBL" id="JABAIL010000003">
    <property type="protein sequence ID" value="NLR91642.1"/>
    <property type="molecule type" value="Genomic_DNA"/>
</dbReference>
<dbReference type="PROSITE" id="PS00041">
    <property type="entry name" value="HTH_ARAC_FAMILY_1"/>
    <property type="match status" value="1"/>
</dbReference>
<dbReference type="InterPro" id="IPR053142">
    <property type="entry name" value="PchR_regulatory_protein"/>
</dbReference>
<dbReference type="Proteomes" id="UP000585050">
    <property type="component" value="Unassembled WGS sequence"/>
</dbReference>
<evidence type="ECO:0000313" key="5">
    <source>
        <dbReference type="EMBL" id="NLR91642.1"/>
    </source>
</evidence>
<dbReference type="PANTHER" id="PTHR47893">
    <property type="entry name" value="REGULATORY PROTEIN PCHR"/>
    <property type="match status" value="1"/>
</dbReference>
<sequence length="322" mass="38059">MPIIDSHIDLNNGKNNDSYINYLAKKIDGKVSTPYRIDINNEYLEGRTYVYDDANNFKATAHFHQHFKDFTVDLQKSEDYDYLITCFSNHVGIFNEGNETIINIPKGFFVLKKNEVIRLHEKQGDSKMNISFHLKKEDLRDDLVQKLDTIDSFIYHTGNNLTTEFLRSVSIGIINYILPEYKEEWIRMRLNTLLLMVKNTLHEYTPNDNKSFFLDYEINAAHTIKERILNDLRQKPSLKKLATEFGINTNKLTSVYKNLYGLTIYKYYTEQRLLKVKEEIITTNKSFTEIAYEFNFTDINHFSKSVIEYFKLKPSDLRKMQK</sequence>
<name>A0A7X8SK71_9BACT</name>
<keyword evidence="6" id="KW-1185">Reference proteome</keyword>
<accession>A0A7X8SK71</accession>
<dbReference type="AlphaFoldDB" id="A0A7X8SK71"/>
<protein>
    <submittedName>
        <fullName evidence="5">Helix-turn-helix transcriptional regulator</fullName>
    </submittedName>
</protein>
<dbReference type="PANTHER" id="PTHR47893:SF1">
    <property type="entry name" value="REGULATORY PROTEIN PCHR"/>
    <property type="match status" value="1"/>
</dbReference>
<evidence type="ECO:0000313" key="6">
    <source>
        <dbReference type="Proteomes" id="UP000585050"/>
    </source>
</evidence>
<dbReference type="InterPro" id="IPR018062">
    <property type="entry name" value="HTH_AraC-typ_CS"/>
</dbReference>
<keyword evidence="1" id="KW-0805">Transcription regulation</keyword>
<proteinExistence type="predicted"/>
<comment type="caution">
    <text evidence="5">The sequence shown here is derived from an EMBL/GenBank/DDBJ whole genome shotgun (WGS) entry which is preliminary data.</text>
</comment>
<dbReference type="GO" id="GO:0003700">
    <property type="term" value="F:DNA-binding transcription factor activity"/>
    <property type="evidence" value="ECO:0007669"/>
    <property type="project" value="InterPro"/>
</dbReference>
<dbReference type="Pfam" id="PF12833">
    <property type="entry name" value="HTH_18"/>
    <property type="match status" value="1"/>
</dbReference>
<dbReference type="RefSeq" id="WP_168882358.1">
    <property type="nucleotide sequence ID" value="NZ_JABAIL010000003.1"/>
</dbReference>
<evidence type="ECO:0000256" key="1">
    <source>
        <dbReference type="ARBA" id="ARBA00023015"/>
    </source>
</evidence>
<evidence type="ECO:0000259" key="4">
    <source>
        <dbReference type="PROSITE" id="PS01124"/>
    </source>
</evidence>
<evidence type="ECO:0000256" key="3">
    <source>
        <dbReference type="ARBA" id="ARBA00023163"/>
    </source>
</evidence>
<dbReference type="GO" id="GO:0043565">
    <property type="term" value="F:sequence-specific DNA binding"/>
    <property type="evidence" value="ECO:0007669"/>
    <property type="project" value="InterPro"/>
</dbReference>
<feature type="domain" description="HTH araC/xylS-type" evidence="4">
    <location>
        <begin position="222"/>
        <end position="320"/>
    </location>
</feature>
<gene>
    <name evidence="5" type="ORF">HGP29_10520</name>
</gene>
<dbReference type="SUPFAM" id="SSF46689">
    <property type="entry name" value="Homeodomain-like"/>
    <property type="match status" value="1"/>
</dbReference>